<comment type="caution">
    <text evidence="1">The sequence shown here is derived from an EMBL/GenBank/DDBJ whole genome shotgun (WGS) entry which is preliminary data.</text>
</comment>
<dbReference type="AlphaFoldDB" id="A0AAV7QC02"/>
<dbReference type="InterPro" id="IPR036291">
    <property type="entry name" value="NAD(P)-bd_dom_sf"/>
</dbReference>
<sequence>MTPSTFASTVAPCDILCIHTTAELRLFEPSLQANTQHRIMAAVSFSRLHPLTNEESEMATHYRRDRAVYYRCPGARGEGGDVLLLSHQFFSPGIGQCPINLMRGKTVVITGGNSSIGKATASEETSAGDLGLQRLAEEEA</sequence>
<keyword evidence="2" id="KW-1185">Reference proteome</keyword>
<dbReference type="SUPFAM" id="SSF51735">
    <property type="entry name" value="NAD(P)-binding Rossmann-fold domains"/>
    <property type="match status" value="1"/>
</dbReference>
<dbReference type="Proteomes" id="UP001066276">
    <property type="component" value="Chromosome 6"/>
</dbReference>
<dbReference type="EMBL" id="JANPWB010000010">
    <property type="protein sequence ID" value="KAJ1137124.1"/>
    <property type="molecule type" value="Genomic_DNA"/>
</dbReference>
<proteinExistence type="predicted"/>
<organism evidence="1 2">
    <name type="scientific">Pleurodeles waltl</name>
    <name type="common">Iberian ribbed newt</name>
    <dbReference type="NCBI Taxonomy" id="8319"/>
    <lineage>
        <taxon>Eukaryota</taxon>
        <taxon>Metazoa</taxon>
        <taxon>Chordata</taxon>
        <taxon>Craniata</taxon>
        <taxon>Vertebrata</taxon>
        <taxon>Euteleostomi</taxon>
        <taxon>Amphibia</taxon>
        <taxon>Batrachia</taxon>
        <taxon>Caudata</taxon>
        <taxon>Salamandroidea</taxon>
        <taxon>Salamandridae</taxon>
        <taxon>Pleurodelinae</taxon>
        <taxon>Pleurodeles</taxon>
    </lineage>
</organism>
<name>A0AAV7QC02_PLEWA</name>
<gene>
    <name evidence="1" type="ORF">NDU88_003537</name>
</gene>
<accession>A0AAV7QC02</accession>
<reference evidence="1" key="1">
    <citation type="journal article" date="2022" name="bioRxiv">
        <title>Sequencing and chromosome-scale assembly of the giantPleurodeles waltlgenome.</title>
        <authorList>
            <person name="Brown T."/>
            <person name="Elewa A."/>
            <person name="Iarovenko S."/>
            <person name="Subramanian E."/>
            <person name="Araus A.J."/>
            <person name="Petzold A."/>
            <person name="Susuki M."/>
            <person name="Suzuki K.-i.T."/>
            <person name="Hayashi T."/>
            <person name="Toyoda A."/>
            <person name="Oliveira C."/>
            <person name="Osipova E."/>
            <person name="Leigh N.D."/>
            <person name="Simon A."/>
            <person name="Yun M.H."/>
        </authorList>
    </citation>
    <scope>NUCLEOTIDE SEQUENCE</scope>
    <source>
        <strain evidence="1">20211129_DDA</strain>
        <tissue evidence="1">Liver</tissue>
    </source>
</reference>
<evidence type="ECO:0000313" key="2">
    <source>
        <dbReference type="Proteomes" id="UP001066276"/>
    </source>
</evidence>
<evidence type="ECO:0000313" key="1">
    <source>
        <dbReference type="EMBL" id="KAJ1137124.1"/>
    </source>
</evidence>
<protein>
    <submittedName>
        <fullName evidence="1">Uncharacterized protein</fullName>
    </submittedName>
</protein>